<gene>
    <name evidence="1" type="ORF">NDU88_006568</name>
</gene>
<dbReference type="AlphaFoldDB" id="A0AAV7RP77"/>
<proteinExistence type="predicted"/>
<keyword evidence="2" id="KW-1185">Reference proteome</keyword>
<name>A0AAV7RP77_PLEWA</name>
<evidence type="ECO:0000313" key="1">
    <source>
        <dbReference type="EMBL" id="KAJ1153810.1"/>
    </source>
</evidence>
<evidence type="ECO:0000313" key="2">
    <source>
        <dbReference type="Proteomes" id="UP001066276"/>
    </source>
</evidence>
<reference evidence="1" key="1">
    <citation type="journal article" date="2022" name="bioRxiv">
        <title>Sequencing and chromosome-scale assembly of the giantPleurodeles waltlgenome.</title>
        <authorList>
            <person name="Brown T."/>
            <person name="Elewa A."/>
            <person name="Iarovenko S."/>
            <person name="Subramanian E."/>
            <person name="Araus A.J."/>
            <person name="Petzold A."/>
            <person name="Susuki M."/>
            <person name="Suzuki K.-i.T."/>
            <person name="Hayashi T."/>
            <person name="Toyoda A."/>
            <person name="Oliveira C."/>
            <person name="Osipova E."/>
            <person name="Leigh N.D."/>
            <person name="Simon A."/>
            <person name="Yun M.H."/>
        </authorList>
    </citation>
    <scope>NUCLEOTIDE SEQUENCE</scope>
    <source>
        <strain evidence="1">20211129_DDA</strain>
        <tissue evidence="1">Liver</tissue>
    </source>
</reference>
<accession>A0AAV7RP77</accession>
<dbReference type="Proteomes" id="UP001066276">
    <property type="component" value="Chromosome 5"/>
</dbReference>
<organism evidence="1 2">
    <name type="scientific">Pleurodeles waltl</name>
    <name type="common">Iberian ribbed newt</name>
    <dbReference type="NCBI Taxonomy" id="8319"/>
    <lineage>
        <taxon>Eukaryota</taxon>
        <taxon>Metazoa</taxon>
        <taxon>Chordata</taxon>
        <taxon>Craniata</taxon>
        <taxon>Vertebrata</taxon>
        <taxon>Euteleostomi</taxon>
        <taxon>Amphibia</taxon>
        <taxon>Batrachia</taxon>
        <taxon>Caudata</taxon>
        <taxon>Salamandroidea</taxon>
        <taxon>Salamandridae</taxon>
        <taxon>Pleurodelinae</taxon>
        <taxon>Pleurodeles</taxon>
    </lineage>
</organism>
<dbReference type="EMBL" id="JANPWB010000009">
    <property type="protein sequence ID" value="KAJ1153810.1"/>
    <property type="molecule type" value="Genomic_DNA"/>
</dbReference>
<comment type="caution">
    <text evidence="1">The sequence shown here is derived from an EMBL/GenBank/DDBJ whole genome shotgun (WGS) entry which is preliminary data.</text>
</comment>
<protein>
    <submittedName>
        <fullName evidence="1">Uncharacterized protein</fullName>
    </submittedName>
</protein>
<sequence length="110" mass="12149">MLIVDDPAIDTIEAFETLNVFYSISLAGPRHSQLGLTEKAGQLTIAYNGSLAVETTLEAASVAIRALSPDSERIKQPEENESTRNTEEPQSVLFIVLLLYVDVETTLYYQ</sequence>